<sequence length="498" mass="53955">MDPENKEDSSIRDLINSLPSDPVSSVLPSPETVQNARQQLHSTIPTNGLGLRQTVDHIARDIVPGLNHSSRSPNYYGFVTGGATPAAAYADNIVTAFDQNVGVHLPNEAVTTDVEDRALRMLCQLLRFEPEEWPHRILTTGATASNVVGLALGREYVVVKAAERRGGKGVSVGELGLVKAMSRAGLDDVQILTTVPHSSLRKAASLVGLGRDSMVDISLAREGQSHKFDLEALELALRKERVGSIVAISCSEVNTGLFATSGAEEMKKIRRLCDEYGAWIHVDGAFGILARTLPQTSEYHTLTTSVDALSLADSITGDNHKLLNVPYDSGFLFSKSVPLTTSVFQNAGAAYLATSNGPDSIPSPMNIGIENSRRFRALPLYATLLAYGVEGYSDMLVRQNGLARRIAAYIQESPAYELLPDSSSLENIYIIVLFRAAPASLNSVLVKRINESRKIYVSGTEWDGVKACRFAVANWGVDVERDFGVVKDVLEEVAKEDL</sequence>
<dbReference type="GO" id="GO:0030170">
    <property type="term" value="F:pyridoxal phosphate binding"/>
    <property type="evidence" value="ECO:0007669"/>
    <property type="project" value="InterPro"/>
</dbReference>
<feature type="modified residue" description="N6-(pyridoxal phosphate)lysine" evidence="5">
    <location>
        <position position="321"/>
    </location>
</feature>
<comment type="similarity">
    <text evidence="2 6">Belongs to the group II decarboxylase family.</text>
</comment>
<feature type="compositionally biased region" description="Low complexity" evidence="7">
    <location>
        <begin position="17"/>
        <end position="29"/>
    </location>
</feature>
<protein>
    <submittedName>
        <fullName evidence="8">PLP-dependent transferase</fullName>
    </submittedName>
</protein>
<dbReference type="OrthoDB" id="2161780at2759"/>
<evidence type="ECO:0000256" key="5">
    <source>
        <dbReference type="PIRSR" id="PIRSR602129-50"/>
    </source>
</evidence>
<dbReference type="GO" id="GO:0016831">
    <property type="term" value="F:carboxy-lyase activity"/>
    <property type="evidence" value="ECO:0007669"/>
    <property type="project" value="TreeGrafter"/>
</dbReference>
<keyword evidence="9" id="KW-1185">Reference proteome</keyword>
<evidence type="ECO:0000256" key="6">
    <source>
        <dbReference type="RuleBase" id="RU000382"/>
    </source>
</evidence>
<dbReference type="PANTHER" id="PTHR11999">
    <property type="entry name" value="GROUP II PYRIDOXAL-5-PHOSPHATE DECARBOXYLASE"/>
    <property type="match status" value="1"/>
</dbReference>
<dbReference type="InterPro" id="IPR015422">
    <property type="entry name" value="PyrdxlP-dep_Trfase_small"/>
</dbReference>
<dbReference type="GO" id="GO:0016740">
    <property type="term" value="F:transferase activity"/>
    <property type="evidence" value="ECO:0007669"/>
    <property type="project" value="UniProtKB-KW"/>
</dbReference>
<name>A0A6G1H332_9PEZI</name>
<dbReference type="InterPro" id="IPR002129">
    <property type="entry name" value="PyrdxlP-dep_de-COase"/>
</dbReference>
<evidence type="ECO:0000313" key="9">
    <source>
        <dbReference type="Proteomes" id="UP000800041"/>
    </source>
</evidence>
<dbReference type="SUPFAM" id="SSF53383">
    <property type="entry name" value="PLP-dependent transferases"/>
    <property type="match status" value="1"/>
</dbReference>
<dbReference type="GO" id="GO:0005737">
    <property type="term" value="C:cytoplasm"/>
    <property type="evidence" value="ECO:0007669"/>
    <property type="project" value="TreeGrafter"/>
</dbReference>
<comment type="cofactor">
    <cofactor evidence="1 5 6">
        <name>pyridoxal 5'-phosphate</name>
        <dbReference type="ChEBI" id="CHEBI:597326"/>
    </cofactor>
</comment>
<accession>A0A6G1H332</accession>
<dbReference type="EMBL" id="ML977151">
    <property type="protein sequence ID" value="KAF1987633.1"/>
    <property type="molecule type" value="Genomic_DNA"/>
</dbReference>
<keyword evidence="3 5" id="KW-0663">Pyridoxal phosphate</keyword>
<dbReference type="AlphaFoldDB" id="A0A6G1H332"/>
<gene>
    <name evidence="8" type="ORF">K402DRAFT_329891</name>
</gene>
<keyword evidence="4 6" id="KW-0456">Lyase</keyword>
<dbReference type="Gene3D" id="3.40.640.10">
    <property type="entry name" value="Type I PLP-dependent aspartate aminotransferase-like (Major domain)"/>
    <property type="match status" value="1"/>
</dbReference>
<evidence type="ECO:0000256" key="3">
    <source>
        <dbReference type="ARBA" id="ARBA00022898"/>
    </source>
</evidence>
<dbReference type="InterPro" id="IPR015421">
    <property type="entry name" value="PyrdxlP-dep_Trfase_major"/>
</dbReference>
<keyword evidence="8" id="KW-0808">Transferase</keyword>
<dbReference type="Proteomes" id="UP000800041">
    <property type="component" value="Unassembled WGS sequence"/>
</dbReference>
<feature type="region of interest" description="Disordered" evidence="7">
    <location>
        <begin position="1"/>
        <end position="29"/>
    </location>
</feature>
<dbReference type="PANTHER" id="PTHR11999:SF165">
    <property type="entry name" value="DECARBOXYLASE, PUTATIVE (AFU_ORTHOLOGUE AFUA_2G04980)-RELATED"/>
    <property type="match status" value="1"/>
</dbReference>
<dbReference type="InterPro" id="IPR015424">
    <property type="entry name" value="PyrdxlP-dep_Trfase"/>
</dbReference>
<reference evidence="8" key="1">
    <citation type="journal article" date="2020" name="Stud. Mycol.">
        <title>101 Dothideomycetes genomes: a test case for predicting lifestyles and emergence of pathogens.</title>
        <authorList>
            <person name="Haridas S."/>
            <person name="Albert R."/>
            <person name="Binder M."/>
            <person name="Bloem J."/>
            <person name="Labutti K."/>
            <person name="Salamov A."/>
            <person name="Andreopoulos B."/>
            <person name="Baker S."/>
            <person name="Barry K."/>
            <person name="Bills G."/>
            <person name="Bluhm B."/>
            <person name="Cannon C."/>
            <person name="Castanera R."/>
            <person name="Culley D."/>
            <person name="Daum C."/>
            <person name="Ezra D."/>
            <person name="Gonzalez J."/>
            <person name="Henrissat B."/>
            <person name="Kuo A."/>
            <person name="Liang C."/>
            <person name="Lipzen A."/>
            <person name="Lutzoni F."/>
            <person name="Magnuson J."/>
            <person name="Mondo S."/>
            <person name="Nolan M."/>
            <person name="Ohm R."/>
            <person name="Pangilinan J."/>
            <person name="Park H.-J."/>
            <person name="Ramirez L."/>
            <person name="Alfaro M."/>
            <person name="Sun H."/>
            <person name="Tritt A."/>
            <person name="Yoshinaga Y."/>
            <person name="Zwiers L.-H."/>
            <person name="Turgeon B."/>
            <person name="Goodwin S."/>
            <person name="Spatafora J."/>
            <person name="Crous P."/>
            <person name="Grigoriev I."/>
        </authorList>
    </citation>
    <scope>NUCLEOTIDE SEQUENCE</scope>
    <source>
        <strain evidence="8">CBS 113979</strain>
    </source>
</reference>
<organism evidence="8 9">
    <name type="scientific">Aulographum hederae CBS 113979</name>
    <dbReference type="NCBI Taxonomy" id="1176131"/>
    <lineage>
        <taxon>Eukaryota</taxon>
        <taxon>Fungi</taxon>
        <taxon>Dikarya</taxon>
        <taxon>Ascomycota</taxon>
        <taxon>Pezizomycotina</taxon>
        <taxon>Dothideomycetes</taxon>
        <taxon>Pleosporomycetidae</taxon>
        <taxon>Aulographales</taxon>
        <taxon>Aulographaceae</taxon>
    </lineage>
</organism>
<dbReference type="Pfam" id="PF00282">
    <property type="entry name" value="Pyridoxal_deC"/>
    <property type="match status" value="1"/>
</dbReference>
<dbReference type="GO" id="GO:0019752">
    <property type="term" value="P:carboxylic acid metabolic process"/>
    <property type="evidence" value="ECO:0007669"/>
    <property type="project" value="InterPro"/>
</dbReference>
<evidence type="ECO:0000313" key="8">
    <source>
        <dbReference type="EMBL" id="KAF1987633.1"/>
    </source>
</evidence>
<proteinExistence type="inferred from homology"/>
<dbReference type="InterPro" id="IPR010977">
    <property type="entry name" value="Aromatic_deC"/>
</dbReference>
<evidence type="ECO:0000256" key="7">
    <source>
        <dbReference type="SAM" id="MobiDB-lite"/>
    </source>
</evidence>
<evidence type="ECO:0000256" key="2">
    <source>
        <dbReference type="ARBA" id="ARBA00009533"/>
    </source>
</evidence>
<evidence type="ECO:0000256" key="4">
    <source>
        <dbReference type="ARBA" id="ARBA00023239"/>
    </source>
</evidence>
<dbReference type="Gene3D" id="3.90.1150.10">
    <property type="entry name" value="Aspartate Aminotransferase, domain 1"/>
    <property type="match status" value="1"/>
</dbReference>
<evidence type="ECO:0000256" key="1">
    <source>
        <dbReference type="ARBA" id="ARBA00001933"/>
    </source>
</evidence>
<feature type="compositionally biased region" description="Basic and acidic residues" evidence="7">
    <location>
        <begin position="1"/>
        <end position="11"/>
    </location>
</feature>